<sequence>MAVSFDDMVVIPSIVDLIGVNRVKPIVVVAWEAPPLDFLKLNVDEAMPRDRSKGGIGGILRNCDGRCIASFFGSVGQGCPILVELLALEIG</sequence>
<dbReference type="EMBL" id="JBBPBM010000002">
    <property type="protein sequence ID" value="KAK8596460.1"/>
    <property type="molecule type" value="Genomic_DNA"/>
</dbReference>
<comment type="caution">
    <text evidence="1">The sequence shown here is derived from an EMBL/GenBank/DDBJ whole genome shotgun (WGS) entry which is preliminary data.</text>
</comment>
<organism evidence="1 2">
    <name type="scientific">Hibiscus sabdariffa</name>
    <name type="common">roselle</name>
    <dbReference type="NCBI Taxonomy" id="183260"/>
    <lineage>
        <taxon>Eukaryota</taxon>
        <taxon>Viridiplantae</taxon>
        <taxon>Streptophyta</taxon>
        <taxon>Embryophyta</taxon>
        <taxon>Tracheophyta</taxon>
        <taxon>Spermatophyta</taxon>
        <taxon>Magnoliopsida</taxon>
        <taxon>eudicotyledons</taxon>
        <taxon>Gunneridae</taxon>
        <taxon>Pentapetalae</taxon>
        <taxon>rosids</taxon>
        <taxon>malvids</taxon>
        <taxon>Malvales</taxon>
        <taxon>Malvaceae</taxon>
        <taxon>Malvoideae</taxon>
        <taxon>Hibiscus</taxon>
    </lineage>
</organism>
<dbReference type="Proteomes" id="UP001472677">
    <property type="component" value="Unassembled WGS sequence"/>
</dbReference>
<evidence type="ECO:0000313" key="1">
    <source>
        <dbReference type="EMBL" id="KAK8596460.1"/>
    </source>
</evidence>
<gene>
    <name evidence="1" type="ORF">V6N12_064948</name>
</gene>
<dbReference type="PANTHER" id="PTHR47723">
    <property type="entry name" value="OS05G0353850 PROTEIN"/>
    <property type="match status" value="1"/>
</dbReference>
<dbReference type="InterPro" id="IPR053151">
    <property type="entry name" value="RNase_H-like"/>
</dbReference>
<dbReference type="PANTHER" id="PTHR47723:SF19">
    <property type="entry name" value="POLYNUCLEOTIDYL TRANSFERASE, RIBONUCLEASE H-LIKE SUPERFAMILY PROTEIN"/>
    <property type="match status" value="1"/>
</dbReference>
<proteinExistence type="predicted"/>
<protein>
    <recommendedName>
        <fullName evidence="3">RNase H type-1 domain-containing protein</fullName>
    </recommendedName>
</protein>
<keyword evidence="2" id="KW-1185">Reference proteome</keyword>
<evidence type="ECO:0008006" key="3">
    <source>
        <dbReference type="Google" id="ProtNLM"/>
    </source>
</evidence>
<accession>A0ABR2G7A0</accession>
<evidence type="ECO:0000313" key="2">
    <source>
        <dbReference type="Proteomes" id="UP001472677"/>
    </source>
</evidence>
<name>A0ABR2G7A0_9ROSI</name>
<reference evidence="1 2" key="1">
    <citation type="journal article" date="2024" name="G3 (Bethesda)">
        <title>Genome assembly of Hibiscus sabdariffa L. provides insights into metabolisms of medicinal natural products.</title>
        <authorList>
            <person name="Kim T."/>
        </authorList>
    </citation>
    <scope>NUCLEOTIDE SEQUENCE [LARGE SCALE GENOMIC DNA]</scope>
    <source>
        <strain evidence="1">TK-2024</strain>
        <tissue evidence="1">Old leaves</tissue>
    </source>
</reference>